<dbReference type="Pfam" id="PF02096">
    <property type="entry name" value="60KD_IMP"/>
    <property type="match status" value="1"/>
</dbReference>
<comment type="subcellular location">
    <subcellularLocation>
        <location evidence="1">Cell membrane</location>
        <topology evidence="1">Multi-pass membrane protein</topology>
    </subcellularLocation>
    <subcellularLocation>
        <location evidence="9">Membrane</location>
        <topology evidence="9">Multi-pass membrane protein</topology>
    </subcellularLocation>
</comment>
<dbReference type="InterPro" id="IPR047196">
    <property type="entry name" value="YidC_ALB_C"/>
</dbReference>
<dbReference type="PANTHER" id="PTHR12428">
    <property type="entry name" value="OXA1"/>
    <property type="match status" value="1"/>
</dbReference>
<feature type="domain" description="Membrane insertase YidC/Oxa/ALB C-terminal" evidence="11">
    <location>
        <begin position="30"/>
        <end position="215"/>
    </location>
</feature>
<protein>
    <recommendedName>
        <fullName evidence="11">Membrane insertase YidC/Oxa/ALB C-terminal domain-containing protein</fullName>
    </recommendedName>
</protein>
<comment type="similarity">
    <text evidence="9">Belongs to the OXA1/ALB3/YidC family.</text>
</comment>
<dbReference type="AlphaFoldDB" id="A0A1F6C1E9"/>
<accession>A0A1F6C1E9</accession>
<evidence type="ECO:0000256" key="9">
    <source>
        <dbReference type="RuleBase" id="RU003945"/>
    </source>
</evidence>
<evidence type="ECO:0000256" key="10">
    <source>
        <dbReference type="SAM" id="Phobius"/>
    </source>
</evidence>
<keyword evidence="7 10" id="KW-0472">Membrane</keyword>
<evidence type="ECO:0000256" key="4">
    <source>
        <dbReference type="ARBA" id="ARBA00022692"/>
    </source>
</evidence>
<dbReference type="GO" id="GO:0051205">
    <property type="term" value="P:protein insertion into membrane"/>
    <property type="evidence" value="ECO:0007669"/>
    <property type="project" value="TreeGrafter"/>
</dbReference>
<dbReference type="EMBL" id="MFKM01000035">
    <property type="protein sequence ID" value="OGG42852.1"/>
    <property type="molecule type" value="Genomic_DNA"/>
</dbReference>
<evidence type="ECO:0000256" key="8">
    <source>
        <dbReference type="ARBA" id="ARBA00023186"/>
    </source>
</evidence>
<dbReference type="STRING" id="1798473.A3G50_02215"/>
<gene>
    <name evidence="12" type="ORF">A3G50_02215</name>
</gene>
<organism evidence="12 13">
    <name type="scientific">Candidatus Jorgensenbacteria bacterium RIFCSPLOWO2_12_FULL_42_11</name>
    <dbReference type="NCBI Taxonomy" id="1798473"/>
    <lineage>
        <taxon>Bacteria</taxon>
        <taxon>Candidatus Joergenseniibacteriota</taxon>
    </lineage>
</organism>
<comment type="caution">
    <text evidence="12">The sequence shown here is derived from an EMBL/GenBank/DDBJ whole genome shotgun (WGS) entry which is preliminary data.</text>
</comment>
<dbReference type="InterPro" id="IPR028055">
    <property type="entry name" value="YidC/Oxa/ALB_C"/>
</dbReference>
<reference evidence="12 13" key="1">
    <citation type="journal article" date="2016" name="Nat. Commun.">
        <title>Thousands of microbial genomes shed light on interconnected biogeochemical processes in an aquifer system.</title>
        <authorList>
            <person name="Anantharaman K."/>
            <person name="Brown C.T."/>
            <person name="Hug L.A."/>
            <person name="Sharon I."/>
            <person name="Castelle C.J."/>
            <person name="Probst A.J."/>
            <person name="Thomas B.C."/>
            <person name="Singh A."/>
            <person name="Wilkins M.J."/>
            <person name="Karaoz U."/>
            <person name="Brodie E.L."/>
            <person name="Williams K.H."/>
            <person name="Hubbard S.S."/>
            <person name="Banfield J.F."/>
        </authorList>
    </citation>
    <scope>NUCLEOTIDE SEQUENCE [LARGE SCALE GENOMIC DNA]</scope>
</reference>
<dbReference type="Proteomes" id="UP000176633">
    <property type="component" value="Unassembled WGS sequence"/>
</dbReference>
<keyword evidence="8" id="KW-0143">Chaperone</keyword>
<feature type="transmembrane region" description="Helical" evidence="10">
    <location>
        <begin position="135"/>
        <end position="154"/>
    </location>
</feature>
<dbReference type="GO" id="GO:0015031">
    <property type="term" value="P:protein transport"/>
    <property type="evidence" value="ECO:0007669"/>
    <property type="project" value="UniProtKB-KW"/>
</dbReference>
<evidence type="ECO:0000256" key="5">
    <source>
        <dbReference type="ARBA" id="ARBA00022927"/>
    </source>
</evidence>
<evidence type="ECO:0000256" key="1">
    <source>
        <dbReference type="ARBA" id="ARBA00004651"/>
    </source>
</evidence>
<evidence type="ECO:0000256" key="6">
    <source>
        <dbReference type="ARBA" id="ARBA00022989"/>
    </source>
</evidence>
<evidence type="ECO:0000256" key="2">
    <source>
        <dbReference type="ARBA" id="ARBA00022448"/>
    </source>
</evidence>
<proteinExistence type="inferred from homology"/>
<evidence type="ECO:0000259" key="11">
    <source>
        <dbReference type="Pfam" id="PF02096"/>
    </source>
</evidence>
<dbReference type="GO" id="GO:0032977">
    <property type="term" value="F:membrane insertase activity"/>
    <property type="evidence" value="ECO:0007669"/>
    <property type="project" value="InterPro"/>
</dbReference>
<dbReference type="CDD" id="cd20070">
    <property type="entry name" value="5TM_YidC_Alb3"/>
    <property type="match status" value="1"/>
</dbReference>
<dbReference type="GO" id="GO:0005886">
    <property type="term" value="C:plasma membrane"/>
    <property type="evidence" value="ECO:0007669"/>
    <property type="project" value="UniProtKB-SubCell"/>
</dbReference>
<evidence type="ECO:0000313" key="13">
    <source>
        <dbReference type="Proteomes" id="UP000176633"/>
    </source>
</evidence>
<keyword evidence="6 10" id="KW-1133">Transmembrane helix</keyword>
<keyword evidence="5" id="KW-0653">Protein transport</keyword>
<feature type="transmembrane region" description="Helical" evidence="10">
    <location>
        <begin position="30"/>
        <end position="48"/>
    </location>
</feature>
<dbReference type="NCBIfam" id="TIGR03592">
    <property type="entry name" value="yidC_oxa1_cterm"/>
    <property type="match status" value="1"/>
</dbReference>
<keyword evidence="2" id="KW-0813">Transport</keyword>
<dbReference type="PANTHER" id="PTHR12428:SF65">
    <property type="entry name" value="CYTOCHROME C OXIDASE ASSEMBLY PROTEIN COX18, MITOCHONDRIAL"/>
    <property type="match status" value="1"/>
</dbReference>
<feature type="transmembrane region" description="Helical" evidence="10">
    <location>
        <begin position="175"/>
        <end position="201"/>
    </location>
</feature>
<keyword evidence="3" id="KW-1003">Cell membrane</keyword>
<evidence type="ECO:0000256" key="3">
    <source>
        <dbReference type="ARBA" id="ARBA00022475"/>
    </source>
</evidence>
<evidence type="ECO:0000313" key="12">
    <source>
        <dbReference type="EMBL" id="OGG42852.1"/>
    </source>
</evidence>
<dbReference type="InterPro" id="IPR001708">
    <property type="entry name" value="YidC/ALB3/OXA1/COX18"/>
</dbReference>
<sequence length="234" mass="26560">MKNLFHTLLYQPILEVLIFIYKAIAFRDLGIAIILLTVFIRFLLLPFFHRGAKDQTKIQRLQPLVKKIQQDHKDDKEKQTKALLDLYKEHCVNPFSGIVLLIVQLPVLIALYRVFLKGLSNAAFDNYKFLSLIDLSQKNFLITILAILAQYWQGKIMMMPKAGVCSVAADRANQAMLYIGPALTLLVLSNLPSAIGLYWLVSSLFSLGQQVFINKSLEKQKQHGTIIGENKKTA</sequence>
<keyword evidence="4 9" id="KW-0812">Transmembrane</keyword>
<evidence type="ECO:0000256" key="7">
    <source>
        <dbReference type="ARBA" id="ARBA00023136"/>
    </source>
</evidence>
<feature type="transmembrane region" description="Helical" evidence="10">
    <location>
        <begin position="95"/>
        <end position="115"/>
    </location>
</feature>
<name>A0A1F6C1E9_9BACT</name>